<dbReference type="Gene3D" id="2.40.50.100">
    <property type="match status" value="1"/>
</dbReference>
<organism evidence="4 5">
    <name type="scientific">Klebsiella grimontii</name>
    <dbReference type="NCBI Taxonomy" id="2058152"/>
    <lineage>
        <taxon>Bacteria</taxon>
        <taxon>Pseudomonadati</taxon>
        <taxon>Pseudomonadota</taxon>
        <taxon>Gammaproteobacteria</taxon>
        <taxon>Enterobacterales</taxon>
        <taxon>Enterobacteriaceae</taxon>
        <taxon>Klebsiella/Raoultella group</taxon>
        <taxon>Klebsiella</taxon>
    </lineage>
</organism>
<dbReference type="PANTHER" id="PTHR23151:SF90">
    <property type="entry name" value="DIHYDROLIPOYLLYSINE-RESIDUE ACETYLTRANSFERASE COMPONENT OF PYRUVATE DEHYDROGENASE COMPLEX, MITOCHONDRIAL-RELATED"/>
    <property type="match status" value="1"/>
</dbReference>
<evidence type="ECO:0000313" key="4">
    <source>
        <dbReference type="EMBL" id="STW07105.1"/>
    </source>
</evidence>
<keyword evidence="2" id="KW-0450">Lipoyl</keyword>
<evidence type="ECO:0000256" key="1">
    <source>
        <dbReference type="ARBA" id="ARBA00001938"/>
    </source>
</evidence>
<dbReference type="InterPro" id="IPR003016">
    <property type="entry name" value="2-oxoA_DH_lipoyl-BS"/>
</dbReference>
<dbReference type="AlphaFoldDB" id="A0A7H4P3U0"/>
<comment type="cofactor">
    <cofactor evidence="1">
        <name>(R)-lipoate</name>
        <dbReference type="ChEBI" id="CHEBI:83088"/>
    </cofactor>
</comment>
<keyword evidence="4" id="KW-0012">Acyltransferase</keyword>
<gene>
    <name evidence="4" type="primary">acoC</name>
    <name evidence="4" type="ORF">NCTC9149_03531</name>
</gene>
<sequence length="148" mass="15459">MSDIRTLEMPKWGLSMEEGVLARWAIQEGDRFAKGQEICEIETSKIVNVLEAPFAGTLRRIIARVGDTLPVGAVLALVADSAVSDAELDAFAASLAAAQPAAPVTQTTEPAVATAAPSFVPAPANKPAASIGQTEVPISLQAKPIRLR</sequence>
<dbReference type="GO" id="GO:0006086">
    <property type="term" value="P:pyruvate decarboxylation to acetyl-CoA"/>
    <property type="evidence" value="ECO:0007669"/>
    <property type="project" value="InterPro"/>
</dbReference>
<keyword evidence="4" id="KW-0808">Transferase</keyword>
<accession>A0A7H4P3U0</accession>
<dbReference type="InterPro" id="IPR045257">
    <property type="entry name" value="E2/Pdx1"/>
</dbReference>
<dbReference type="EMBL" id="UGMX01000002">
    <property type="protein sequence ID" value="STW07105.1"/>
    <property type="molecule type" value="Genomic_DNA"/>
</dbReference>
<dbReference type="PROSITE" id="PS00189">
    <property type="entry name" value="LIPOYL"/>
    <property type="match status" value="1"/>
</dbReference>
<dbReference type="GO" id="GO:0004742">
    <property type="term" value="F:dihydrolipoyllysine-residue acetyltransferase activity"/>
    <property type="evidence" value="ECO:0007669"/>
    <property type="project" value="UniProtKB-EC"/>
</dbReference>
<comment type="caution">
    <text evidence="4">The sequence shown here is derived from an EMBL/GenBank/DDBJ whole genome shotgun (WGS) entry which is preliminary data.</text>
</comment>
<dbReference type="PROSITE" id="PS50968">
    <property type="entry name" value="BIOTINYL_LIPOYL"/>
    <property type="match status" value="1"/>
</dbReference>
<dbReference type="EC" id="2.3.1.12" evidence="4"/>
<dbReference type="InterPro" id="IPR000089">
    <property type="entry name" value="Biotin_lipoyl"/>
</dbReference>
<evidence type="ECO:0000313" key="5">
    <source>
        <dbReference type="Proteomes" id="UP000254571"/>
    </source>
</evidence>
<evidence type="ECO:0000259" key="3">
    <source>
        <dbReference type="PROSITE" id="PS50968"/>
    </source>
</evidence>
<evidence type="ECO:0000256" key="2">
    <source>
        <dbReference type="ARBA" id="ARBA00022823"/>
    </source>
</evidence>
<reference evidence="4 5" key="1">
    <citation type="submission" date="2018-06" db="EMBL/GenBank/DDBJ databases">
        <authorList>
            <consortium name="Pathogen Informatics"/>
            <person name="Doyle S."/>
        </authorList>
    </citation>
    <scope>NUCLEOTIDE SEQUENCE [LARGE SCALE GENOMIC DNA]</scope>
    <source>
        <strain evidence="4 5">NCTC9149</strain>
    </source>
</reference>
<name>A0A7H4P3U0_9ENTR</name>
<proteinExistence type="predicted"/>
<dbReference type="SUPFAM" id="SSF51230">
    <property type="entry name" value="Single hybrid motif"/>
    <property type="match status" value="1"/>
</dbReference>
<protein>
    <submittedName>
        <fullName evidence="4">Dihydrolipoamide acetyltransferase component (E2) of acetoin dehydrogenase complex</fullName>
        <ecNumber evidence="4">2.3.1.12</ecNumber>
    </submittedName>
</protein>
<dbReference type="PANTHER" id="PTHR23151">
    <property type="entry name" value="DIHYDROLIPOAMIDE ACETYL/SUCCINYL-TRANSFERASE-RELATED"/>
    <property type="match status" value="1"/>
</dbReference>
<dbReference type="InterPro" id="IPR011053">
    <property type="entry name" value="Single_hybrid_motif"/>
</dbReference>
<dbReference type="Proteomes" id="UP000254571">
    <property type="component" value="Unassembled WGS sequence"/>
</dbReference>
<dbReference type="Pfam" id="PF00364">
    <property type="entry name" value="Biotin_lipoyl"/>
    <property type="match status" value="1"/>
</dbReference>
<dbReference type="CDD" id="cd06849">
    <property type="entry name" value="lipoyl_domain"/>
    <property type="match status" value="1"/>
</dbReference>
<feature type="domain" description="Lipoyl-binding" evidence="3">
    <location>
        <begin position="4"/>
        <end position="79"/>
    </location>
</feature>
<dbReference type="GO" id="GO:0045254">
    <property type="term" value="C:pyruvate dehydrogenase complex"/>
    <property type="evidence" value="ECO:0007669"/>
    <property type="project" value="InterPro"/>
</dbReference>